<dbReference type="RefSeq" id="XP_007833879.1">
    <property type="nucleotide sequence ID" value="XM_007835688.1"/>
</dbReference>
<evidence type="ECO:0000313" key="3">
    <source>
        <dbReference type="Proteomes" id="UP000030651"/>
    </source>
</evidence>
<dbReference type="GeneID" id="19272120"/>
<dbReference type="EMBL" id="KI912112">
    <property type="protein sequence ID" value="ETS82105.1"/>
    <property type="molecule type" value="Genomic_DNA"/>
</dbReference>
<dbReference type="Proteomes" id="UP000030651">
    <property type="component" value="Unassembled WGS sequence"/>
</dbReference>
<dbReference type="AlphaFoldDB" id="W3X7S5"/>
<gene>
    <name evidence="2" type="ORF">PFICI_07107</name>
</gene>
<protein>
    <recommendedName>
        <fullName evidence="1">Heterokaryon incompatibility domain-containing protein</fullName>
    </recommendedName>
</protein>
<dbReference type="OMA" id="LTICAAQ"/>
<dbReference type="InterPro" id="IPR010730">
    <property type="entry name" value="HET"/>
</dbReference>
<dbReference type="InParanoid" id="W3X7S5"/>
<dbReference type="KEGG" id="pfy:PFICI_07107"/>
<proteinExistence type="predicted"/>
<name>W3X7S5_PESFW</name>
<dbReference type="HOGENOM" id="CLU_002639_9_0_1"/>
<keyword evidence="3" id="KW-1185">Reference proteome</keyword>
<organism evidence="2 3">
    <name type="scientific">Pestalotiopsis fici (strain W106-1 / CGMCC3.15140)</name>
    <dbReference type="NCBI Taxonomy" id="1229662"/>
    <lineage>
        <taxon>Eukaryota</taxon>
        <taxon>Fungi</taxon>
        <taxon>Dikarya</taxon>
        <taxon>Ascomycota</taxon>
        <taxon>Pezizomycotina</taxon>
        <taxon>Sordariomycetes</taxon>
        <taxon>Xylariomycetidae</taxon>
        <taxon>Amphisphaeriales</taxon>
        <taxon>Sporocadaceae</taxon>
        <taxon>Pestalotiopsis</taxon>
    </lineage>
</organism>
<dbReference type="STRING" id="1229662.W3X7S5"/>
<evidence type="ECO:0000313" key="2">
    <source>
        <dbReference type="EMBL" id="ETS82105.1"/>
    </source>
</evidence>
<sequence length="734" mass="82331">MSVLCRKCQVIQINDAEHNGIVQTSASGKQYVSIGIGDDGDHDFKKRLLLDYELSDTLPDLPNLSQSAADGCALCSVIKNEIIRFLGKNAKYTQLLIHKVGYYLNPDPGDKTKPGRNWLHAMFVYFKLQYGEEFAGEDAAYALRLEVQASSTGLERLKKLADTASSVALRDTDNLQLPTRLIDVGLRGPTREVEEPRLVITADYPPLKNEDGARRYNALSYCWGPPEKAKKQLKTETSTLNDRLCQIPLSSMPAAHQDAVLVCRALGIPYVWIDSLCIIQDDKVDWEREAQKMGSVYANAFLTICAAQGDSCLDSFLRRTVPSQVVDVPFTSSIDPSVSGRFSLFVAPDEDPYKHIARDYFGGGCATDFLDPWKPLPTPYRFATSSYDPYNMDIPNCNWSRRGWTLQESILAPRALLFGARMVHVCIGGLWLESEDGSSSDRPFWPPIHLRAGVDEKSAMADTQVEDAWRFLAREYSSRSLTYRSDTFPALSAIAQVWHQMIKGQYLAGLFSSNLHLGLLWRARFGMRTPKQFLEAAAHEQYIAPSWSWASKPYQVTWVFHVRTSFRPKFELLCGAVTVDGVNPYGRLTSGHLLLSTKICKIPSTRLRRVSVFFGFIFPYELLTDDGRRLAHVVFDWRQEYASAPKDPETEEELEDGPIDCLSMVLVSSKATDAKAKIGKDGDVTYQDLLIGLLVLPTGKPGEYKRAGLFFTEESGLCGSIFWDSLEHQKVRLV</sequence>
<reference evidence="3" key="1">
    <citation type="journal article" date="2015" name="BMC Genomics">
        <title>Genomic and transcriptomic analysis of the endophytic fungus Pestalotiopsis fici reveals its lifestyle and high potential for synthesis of natural products.</title>
        <authorList>
            <person name="Wang X."/>
            <person name="Zhang X."/>
            <person name="Liu L."/>
            <person name="Xiang M."/>
            <person name="Wang W."/>
            <person name="Sun X."/>
            <person name="Che Y."/>
            <person name="Guo L."/>
            <person name="Liu G."/>
            <person name="Guo L."/>
            <person name="Wang C."/>
            <person name="Yin W.B."/>
            <person name="Stadler M."/>
            <person name="Zhang X."/>
            <person name="Liu X."/>
        </authorList>
    </citation>
    <scope>NUCLEOTIDE SEQUENCE [LARGE SCALE GENOMIC DNA]</scope>
    <source>
        <strain evidence="3">W106-1 / CGMCC3.15140</strain>
    </source>
</reference>
<dbReference type="PANTHER" id="PTHR33112">
    <property type="entry name" value="DOMAIN PROTEIN, PUTATIVE-RELATED"/>
    <property type="match status" value="1"/>
</dbReference>
<evidence type="ECO:0000259" key="1">
    <source>
        <dbReference type="Pfam" id="PF06985"/>
    </source>
</evidence>
<accession>W3X7S5</accession>
<dbReference type="eggNOG" id="ENOG502SNKA">
    <property type="taxonomic scope" value="Eukaryota"/>
</dbReference>
<dbReference type="OrthoDB" id="2958217at2759"/>
<feature type="domain" description="Heterokaryon incompatibility" evidence="1">
    <location>
        <begin position="216"/>
        <end position="408"/>
    </location>
</feature>
<dbReference type="Pfam" id="PF06985">
    <property type="entry name" value="HET"/>
    <property type="match status" value="1"/>
</dbReference>
<dbReference type="PANTHER" id="PTHR33112:SF16">
    <property type="entry name" value="HETEROKARYON INCOMPATIBILITY DOMAIN-CONTAINING PROTEIN"/>
    <property type="match status" value="1"/>
</dbReference>